<dbReference type="SUPFAM" id="SSF54862">
    <property type="entry name" value="4Fe-4S ferredoxins"/>
    <property type="match status" value="1"/>
</dbReference>
<proteinExistence type="predicted"/>
<organism evidence="9 10">
    <name type="scientific">Nocardioides ginsengisoli</name>
    <dbReference type="NCBI Taxonomy" id="363868"/>
    <lineage>
        <taxon>Bacteria</taxon>
        <taxon>Bacillati</taxon>
        <taxon>Actinomycetota</taxon>
        <taxon>Actinomycetes</taxon>
        <taxon>Propionibacteriales</taxon>
        <taxon>Nocardioidaceae</taxon>
        <taxon>Nocardioides</taxon>
    </lineage>
</organism>
<protein>
    <recommendedName>
        <fullName evidence="8">Ferredoxin</fullName>
    </recommendedName>
</protein>
<keyword evidence="4 8" id="KW-0249">Electron transport</keyword>
<keyword evidence="5 8" id="KW-0408">Iron</keyword>
<reference evidence="10" key="1">
    <citation type="journal article" date="2019" name="Int. J. Syst. Evol. Microbiol.">
        <title>The Global Catalogue of Microorganisms (GCM) 10K type strain sequencing project: providing services to taxonomists for standard genome sequencing and annotation.</title>
        <authorList>
            <consortium name="The Broad Institute Genomics Platform"/>
            <consortium name="The Broad Institute Genome Sequencing Center for Infectious Disease"/>
            <person name="Wu L."/>
            <person name="Ma J."/>
        </authorList>
    </citation>
    <scope>NUCLEOTIDE SEQUENCE [LARGE SCALE GENOMIC DNA]</scope>
    <source>
        <strain evidence="10">CCUG 52478</strain>
    </source>
</reference>
<dbReference type="Pfam" id="PF13459">
    <property type="entry name" value="Fer4_15"/>
    <property type="match status" value="1"/>
</dbReference>
<evidence type="ECO:0000256" key="1">
    <source>
        <dbReference type="ARBA" id="ARBA00001927"/>
    </source>
</evidence>
<dbReference type="InterPro" id="IPR001080">
    <property type="entry name" value="3Fe4S_ferredoxin"/>
</dbReference>
<comment type="caution">
    <text evidence="9">The sequence shown here is derived from an EMBL/GenBank/DDBJ whole genome shotgun (WGS) entry which is preliminary data.</text>
</comment>
<evidence type="ECO:0000313" key="9">
    <source>
        <dbReference type="EMBL" id="MFD1251081.1"/>
    </source>
</evidence>
<evidence type="ECO:0000256" key="8">
    <source>
        <dbReference type="RuleBase" id="RU368020"/>
    </source>
</evidence>
<evidence type="ECO:0000256" key="7">
    <source>
        <dbReference type="ARBA" id="ARBA00023291"/>
    </source>
</evidence>
<dbReference type="PANTHER" id="PTHR36923:SF3">
    <property type="entry name" value="FERREDOXIN"/>
    <property type="match status" value="1"/>
</dbReference>
<evidence type="ECO:0000256" key="5">
    <source>
        <dbReference type="ARBA" id="ARBA00023004"/>
    </source>
</evidence>
<name>A0ABW3W7N3_9ACTN</name>
<comment type="cofactor">
    <cofactor evidence="1">
        <name>[3Fe-4S] cluster</name>
        <dbReference type="ChEBI" id="CHEBI:21137"/>
    </cofactor>
</comment>
<evidence type="ECO:0000256" key="3">
    <source>
        <dbReference type="ARBA" id="ARBA00022723"/>
    </source>
</evidence>
<comment type="function">
    <text evidence="8">Ferredoxins are iron-sulfur proteins that transfer electrons in a wide variety of metabolic reactions.</text>
</comment>
<evidence type="ECO:0000256" key="4">
    <source>
        <dbReference type="ARBA" id="ARBA00022982"/>
    </source>
</evidence>
<keyword evidence="10" id="KW-1185">Reference proteome</keyword>
<accession>A0ABW3W7N3</accession>
<sequence length="64" mass="6913">MRVQVDMSKCQAYGLCAEEAPDVFELDEWGYPELTDDGAVPDGQAPRVERAVGACPAQAIRATN</sequence>
<dbReference type="EMBL" id="JBHTLX010000033">
    <property type="protein sequence ID" value="MFD1251081.1"/>
    <property type="molecule type" value="Genomic_DNA"/>
</dbReference>
<gene>
    <name evidence="9" type="ORF">ACFQ3F_25040</name>
</gene>
<keyword evidence="7" id="KW-0003">3Fe-4S</keyword>
<dbReference type="Gene3D" id="3.30.70.20">
    <property type="match status" value="1"/>
</dbReference>
<dbReference type="RefSeq" id="WP_367918183.1">
    <property type="nucleotide sequence ID" value="NZ_BAABAC010000007.1"/>
</dbReference>
<evidence type="ECO:0000256" key="2">
    <source>
        <dbReference type="ARBA" id="ARBA00022448"/>
    </source>
</evidence>
<dbReference type="PRINTS" id="PR00352">
    <property type="entry name" value="3FE4SFRDOXIN"/>
</dbReference>
<evidence type="ECO:0000313" key="10">
    <source>
        <dbReference type="Proteomes" id="UP001597229"/>
    </source>
</evidence>
<evidence type="ECO:0000256" key="6">
    <source>
        <dbReference type="ARBA" id="ARBA00023014"/>
    </source>
</evidence>
<keyword evidence="6 8" id="KW-0411">Iron-sulfur</keyword>
<dbReference type="Proteomes" id="UP001597229">
    <property type="component" value="Unassembled WGS sequence"/>
</dbReference>
<dbReference type="InterPro" id="IPR051269">
    <property type="entry name" value="Fe-S_cluster_ET"/>
</dbReference>
<keyword evidence="3 8" id="KW-0479">Metal-binding</keyword>
<dbReference type="PANTHER" id="PTHR36923">
    <property type="entry name" value="FERREDOXIN"/>
    <property type="match status" value="1"/>
</dbReference>
<keyword evidence="2 8" id="KW-0813">Transport</keyword>